<dbReference type="EMBL" id="FRFE01000006">
    <property type="protein sequence ID" value="SHO46819.1"/>
    <property type="molecule type" value="Genomic_DNA"/>
</dbReference>
<protein>
    <recommendedName>
        <fullName evidence="4">Four helix bundle sensory module for signal transduction</fullName>
    </recommendedName>
</protein>
<accession>A0A1M7Y3N0</accession>
<sequence length="167" mass="19193">MIKISELPIPTDNLYKFIAISGLIILLLSIVLPLYWSNDLQSKAIELGTEIAVLQMKNDLLGEDVRKVEKQLSTTENSNGVIGKETKQLHEKSKNDLRSIQFSTIEIKGKINLQEYYLKMLKKISIYAFLGIVIGLILSIYGFKFWYIKLQQPLDLQLYSIINKNDR</sequence>
<dbReference type="AlphaFoldDB" id="A0A1M7Y3N0"/>
<organism evidence="2 3">
    <name type="scientific">Desulfopila aestuarii DSM 18488</name>
    <dbReference type="NCBI Taxonomy" id="1121416"/>
    <lineage>
        <taxon>Bacteria</taxon>
        <taxon>Pseudomonadati</taxon>
        <taxon>Thermodesulfobacteriota</taxon>
        <taxon>Desulfobulbia</taxon>
        <taxon>Desulfobulbales</taxon>
        <taxon>Desulfocapsaceae</taxon>
        <taxon>Desulfopila</taxon>
    </lineage>
</organism>
<evidence type="ECO:0000256" key="1">
    <source>
        <dbReference type="SAM" id="Phobius"/>
    </source>
</evidence>
<evidence type="ECO:0008006" key="4">
    <source>
        <dbReference type="Google" id="ProtNLM"/>
    </source>
</evidence>
<keyword evidence="1" id="KW-0472">Membrane</keyword>
<keyword evidence="1" id="KW-0812">Transmembrane</keyword>
<evidence type="ECO:0000313" key="3">
    <source>
        <dbReference type="Proteomes" id="UP000184603"/>
    </source>
</evidence>
<dbReference type="Proteomes" id="UP000184603">
    <property type="component" value="Unassembled WGS sequence"/>
</dbReference>
<gene>
    <name evidence="2" type="ORF">SAMN02745220_01651</name>
</gene>
<feature type="transmembrane region" description="Helical" evidence="1">
    <location>
        <begin position="14"/>
        <end position="36"/>
    </location>
</feature>
<reference evidence="2 3" key="1">
    <citation type="submission" date="2016-12" db="EMBL/GenBank/DDBJ databases">
        <authorList>
            <person name="Song W.-J."/>
            <person name="Kurnit D.M."/>
        </authorList>
    </citation>
    <scope>NUCLEOTIDE SEQUENCE [LARGE SCALE GENOMIC DNA]</scope>
    <source>
        <strain evidence="2 3">DSM 18488</strain>
    </source>
</reference>
<keyword evidence="1" id="KW-1133">Transmembrane helix</keyword>
<feature type="transmembrane region" description="Helical" evidence="1">
    <location>
        <begin position="126"/>
        <end position="148"/>
    </location>
</feature>
<proteinExistence type="predicted"/>
<keyword evidence="3" id="KW-1185">Reference proteome</keyword>
<dbReference type="STRING" id="1121416.SAMN02745220_01651"/>
<name>A0A1M7Y3N0_9BACT</name>
<evidence type="ECO:0000313" key="2">
    <source>
        <dbReference type="EMBL" id="SHO46819.1"/>
    </source>
</evidence>